<sequence length="38" mass="4265">KQAKIKGITEIVFDRSGYPYHGRIKALAEGMRGQGIKF</sequence>
<dbReference type="InterPro" id="IPR005484">
    <property type="entry name" value="Ribosomal_uL18_bac/plant/anim"/>
</dbReference>
<keyword evidence="3" id="KW-0687">Ribonucleoprotein</keyword>
<comment type="similarity">
    <text evidence="1">Belongs to the universal ribosomal protein uL18 family.</text>
</comment>
<feature type="non-terminal residue" evidence="4">
    <location>
        <position position="1"/>
    </location>
</feature>
<name>X0YI56_9ZZZZ</name>
<dbReference type="Pfam" id="PF00861">
    <property type="entry name" value="Ribosomal_L18p"/>
    <property type="match status" value="1"/>
</dbReference>
<evidence type="ECO:0000256" key="3">
    <source>
        <dbReference type="ARBA" id="ARBA00023274"/>
    </source>
</evidence>
<dbReference type="GO" id="GO:0003735">
    <property type="term" value="F:structural constituent of ribosome"/>
    <property type="evidence" value="ECO:0007669"/>
    <property type="project" value="InterPro"/>
</dbReference>
<dbReference type="Gene3D" id="3.30.420.100">
    <property type="match status" value="1"/>
</dbReference>
<evidence type="ECO:0000256" key="2">
    <source>
        <dbReference type="ARBA" id="ARBA00022980"/>
    </source>
</evidence>
<keyword evidence="2" id="KW-0689">Ribosomal protein</keyword>
<accession>X0YI56</accession>
<dbReference type="SUPFAM" id="SSF53137">
    <property type="entry name" value="Translational machinery components"/>
    <property type="match status" value="1"/>
</dbReference>
<dbReference type="GO" id="GO:0006412">
    <property type="term" value="P:translation"/>
    <property type="evidence" value="ECO:0007669"/>
    <property type="project" value="InterPro"/>
</dbReference>
<proteinExistence type="inferred from homology"/>
<reference evidence="4" key="1">
    <citation type="journal article" date="2014" name="Front. Microbiol.">
        <title>High frequency of phylogenetically diverse reductive dehalogenase-homologous genes in deep subseafloor sedimentary metagenomes.</title>
        <authorList>
            <person name="Kawai M."/>
            <person name="Futagami T."/>
            <person name="Toyoda A."/>
            <person name="Takaki Y."/>
            <person name="Nishi S."/>
            <person name="Hori S."/>
            <person name="Arai W."/>
            <person name="Tsubouchi T."/>
            <person name="Morono Y."/>
            <person name="Uchiyama I."/>
            <person name="Ito T."/>
            <person name="Fujiyama A."/>
            <person name="Inagaki F."/>
            <person name="Takami H."/>
        </authorList>
    </citation>
    <scope>NUCLEOTIDE SEQUENCE</scope>
    <source>
        <strain evidence="4">Expedition CK06-06</strain>
    </source>
</reference>
<comment type="caution">
    <text evidence="4">The sequence shown here is derived from an EMBL/GenBank/DDBJ whole genome shotgun (WGS) entry which is preliminary data.</text>
</comment>
<organism evidence="4">
    <name type="scientific">marine sediment metagenome</name>
    <dbReference type="NCBI Taxonomy" id="412755"/>
    <lineage>
        <taxon>unclassified sequences</taxon>
        <taxon>metagenomes</taxon>
        <taxon>ecological metagenomes</taxon>
    </lineage>
</organism>
<dbReference type="EMBL" id="BART01004684">
    <property type="protein sequence ID" value="GAG55734.1"/>
    <property type="molecule type" value="Genomic_DNA"/>
</dbReference>
<dbReference type="GO" id="GO:1990904">
    <property type="term" value="C:ribonucleoprotein complex"/>
    <property type="evidence" value="ECO:0007669"/>
    <property type="project" value="UniProtKB-KW"/>
</dbReference>
<evidence type="ECO:0000256" key="1">
    <source>
        <dbReference type="ARBA" id="ARBA00007116"/>
    </source>
</evidence>
<gene>
    <name evidence="4" type="ORF">S01H4_11531</name>
</gene>
<evidence type="ECO:0000313" key="4">
    <source>
        <dbReference type="EMBL" id="GAG55734.1"/>
    </source>
</evidence>
<dbReference type="AlphaFoldDB" id="X0YI56"/>
<protein>
    <recommendedName>
        <fullName evidence="5">50S ribosomal protein L18</fullName>
    </recommendedName>
</protein>
<dbReference type="GO" id="GO:0005840">
    <property type="term" value="C:ribosome"/>
    <property type="evidence" value="ECO:0007669"/>
    <property type="project" value="UniProtKB-KW"/>
</dbReference>
<evidence type="ECO:0008006" key="5">
    <source>
        <dbReference type="Google" id="ProtNLM"/>
    </source>
</evidence>